<feature type="domain" description="HTH luxR-type" evidence="4">
    <location>
        <begin position="148"/>
        <end position="213"/>
    </location>
</feature>
<dbReference type="InterPro" id="IPR011006">
    <property type="entry name" value="CheY-like_superfamily"/>
</dbReference>
<evidence type="ECO:0000256" key="3">
    <source>
        <dbReference type="PROSITE-ProRule" id="PRU00169"/>
    </source>
</evidence>
<keyword evidence="7" id="KW-1185">Reference proteome</keyword>
<dbReference type="PANTHER" id="PTHR45566">
    <property type="entry name" value="HTH-TYPE TRANSCRIPTIONAL REGULATOR YHJB-RELATED"/>
    <property type="match status" value="1"/>
</dbReference>
<dbReference type="CDD" id="cd06170">
    <property type="entry name" value="LuxR_C_like"/>
    <property type="match status" value="1"/>
</dbReference>
<dbReference type="RefSeq" id="WP_377723830.1">
    <property type="nucleotide sequence ID" value="NZ_JBHSEW010000002.1"/>
</dbReference>
<evidence type="ECO:0000256" key="2">
    <source>
        <dbReference type="ARBA" id="ARBA00023125"/>
    </source>
</evidence>
<dbReference type="SMART" id="SM00448">
    <property type="entry name" value="REC"/>
    <property type="match status" value="1"/>
</dbReference>
<feature type="domain" description="Response regulatory" evidence="5">
    <location>
        <begin position="5"/>
        <end position="125"/>
    </location>
</feature>
<keyword evidence="2" id="KW-0238">DNA-binding</keyword>
<dbReference type="PRINTS" id="PR00038">
    <property type="entry name" value="HTHLUXR"/>
</dbReference>
<sequence length="217" mass="24319">MKKFKVVIADDHPIVLMGVRELIEKDILFEVTEQAGTPSDLIKILNVSSPNIVITDFNMPDDHVYGDGIKLINYILRNYSSTDIIVLTMLTNSLIISSLYDLGVRGVVFKNGDLKELIVALNVVSQGGCYYPPNFSLKPMSLRNQEDVKKKISKISVKEFEILRHFVSGLSVGEIAVLLNRSIKTVSAQKISAMRKLELESDQDLLKFCIAKNIFDN</sequence>
<gene>
    <name evidence="6" type="ORF">ACFO3A_02875</name>
</gene>
<protein>
    <submittedName>
        <fullName evidence="6">Response regulator</fullName>
    </submittedName>
</protein>
<dbReference type="PROSITE" id="PS50043">
    <property type="entry name" value="HTH_LUXR_2"/>
    <property type="match status" value="1"/>
</dbReference>
<keyword evidence="1 3" id="KW-0597">Phosphoprotein</keyword>
<evidence type="ECO:0000259" key="4">
    <source>
        <dbReference type="PROSITE" id="PS50043"/>
    </source>
</evidence>
<name>A0ABV9GSH4_9BURK</name>
<dbReference type="InterPro" id="IPR058245">
    <property type="entry name" value="NreC/VraR/RcsB-like_REC"/>
</dbReference>
<dbReference type="SUPFAM" id="SSF52172">
    <property type="entry name" value="CheY-like"/>
    <property type="match status" value="1"/>
</dbReference>
<accession>A0ABV9GSH4</accession>
<dbReference type="InterPro" id="IPR000792">
    <property type="entry name" value="Tscrpt_reg_LuxR_C"/>
</dbReference>
<dbReference type="Gene3D" id="3.40.50.2300">
    <property type="match status" value="1"/>
</dbReference>
<evidence type="ECO:0000256" key="1">
    <source>
        <dbReference type="ARBA" id="ARBA00022553"/>
    </source>
</evidence>
<dbReference type="CDD" id="cd17535">
    <property type="entry name" value="REC_NarL-like"/>
    <property type="match status" value="1"/>
</dbReference>
<evidence type="ECO:0000313" key="7">
    <source>
        <dbReference type="Proteomes" id="UP001595967"/>
    </source>
</evidence>
<dbReference type="PROSITE" id="PS50110">
    <property type="entry name" value="RESPONSE_REGULATORY"/>
    <property type="match status" value="1"/>
</dbReference>
<evidence type="ECO:0000313" key="6">
    <source>
        <dbReference type="EMBL" id="MFC4621158.1"/>
    </source>
</evidence>
<feature type="modified residue" description="4-aspartylphosphate" evidence="3">
    <location>
        <position position="56"/>
    </location>
</feature>
<comment type="caution">
    <text evidence="6">The sequence shown here is derived from an EMBL/GenBank/DDBJ whole genome shotgun (WGS) entry which is preliminary data.</text>
</comment>
<evidence type="ECO:0000259" key="5">
    <source>
        <dbReference type="PROSITE" id="PS50110"/>
    </source>
</evidence>
<dbReference type="SMART" id="SM00421">
    <property type="entry name" value="HTH_LUXR"/>
    <property type="match status" value="1"/>
</dbReference>
<dbReference type="InterPro" id="IPR051015">
    <property type="entry name" value="EvgA-like"/>
</dbReference>
<dbReference type="Proteomes" id="UP001595967">
    <property type="component" value="Unassembled WGS sequence"/>
</dbReference>
<dbReference type="InterPro" id="IPR016032">
    <property type="entry name" value="Sig_transdc_resp-reg_C-effctor"/>
</dbReference>
<proteinExistence type="predicted"/>
<dbReference type="EMBL" id="JBHSEW010000002">
    <property type="protein sequence ID" value="MFC4621158.1"/>
    <property type="molecule type" value="Genomic_DNA"/>
</dbReference>
<dbReference type="PROSITE" id="PS00622">
    <property type="entry name" value="HTH_LUXR_1"/>
    <property type="match status" value="1"/>
</dbReference>
<organism evidence="6 7">
    <name type="scientific">Comamonas nitrativorans</name>
    <dbReference type="NCBI Taxonomy" id="108437"/>
    <lineage>
        <taxon>Bacteria</taxon>
        <taxon>Pseudomonadati</taxon>
        <taxon>Pseudomonadota</taxon>
        <taxon>Betaproteobacteria</taxon>
        <taxon>Burkholderiales</taxon>
        <taxon>Comamonadaceae</taxon>
        <taxon>Comamonas</taxon>
    </lineage>
</organism>
<dbReference type="Pfam" id="PF00196">
    <property type="entry name" value="GerE"/>
    <property type="match status" value="1"/>
</dbReference>
<reference evidence="7" key="1">
    <citation type="journal article" date="2019" name="Int. J. Syst. Evol. Microbiol.">
        <title>The Global Catalogue of Microorganisms (GCM) 10K type strain sequencing project: providing services to taxonomists for standard genome sequencing and annotation.</title>
        <authorList>
            <consortium name="The Broad Institute Genomics Platform"/>
            <consortium name="The Broad Institute Genome Sequencing Center for Infectious Disease"/>
            <person name="Wu L."/>
            <person name="Ma J."/>
        </authorList>
    </citation>
    <scope>NUCLEOTIDE SEQUENCE [LARGE SCALE GENOMIC DNA]</scope>
    <source>
        <strain evidence="7">JCM 11650</strain>
    </source>
</reference>
<dbReference type="PANTHER" id="PTHR45566:SF1">
    <property type="entry name" value="HTH-TYPE TRANSCRIPTIONAL REGULATOR YHJB-RELATED"/>
    <property type="match status" value="1"/>
</dbReference>
<dbReference type="InterPro" id="IPR001789">
    <property type="entry name" value="Sig_transdc_resp-reg_receiver"/>
</dbReference>
<dbReference type="SUPFAM" id="SSF46894">
    <property type="entry name" value="C-terminal effector domain of the bipartite response regulators"/>
    <property type="match status" value="1"/>
</dbReference>
<dbReference type="Pfam" id="PF00072">
    <property type="entry name" value="Response_reg"/>
    <property type="match status" value="1"/>
</dbReference>